<feature type="compositionally biased region" description="Gly residues" evidence="1">
    <location>
        <begin position="112"/>
        <end position="121"/>
    </location>
</feature>
<evidence type="ECO:0000313" key="3">
    <source>
        <dbReference type="Proteomes" id="UP001370758"/>
    </source>
</evidence>
<feature type="region of interest" description="Disordered" evidence="1">
    <location>
        <begin position="1"/>
        <end position="53"/>
    </location>
</feature>
<dbReference type="AlphaFoldDB" id="A0AAV9WS26"/>
<name>A0AAV9WS26_9PEZI</name>
<reference evidence="2 3" key="1">
    <citation type="submission" date="2023-08" db="EMBL/GenBank/DDBJ databases">
        <authorList>
            <person name="Palmer J.M."/>
        </authorList>
    </citation>
    <scope>NUCLEOTIDE SEQUENCE [LARGE SCALE GENOMIC DNA]</scope>
    <source>
        <strain evidence="2 3">TWF481</strain>
    </source>
</reference>
<proteinExistence type="predicted"/>
<gene>
    <name evidence="2" type="ORF">TWF481_001240</name>
</gene>
<feature type="compositionally biased region" description="Polar residues" evidence="1">
    <location>
        <begin position="24"/>
        <end position="35"/>
    </location>
</feature>
<protein>
    <submittedName>
        <fullName evidence="2">Uncharacterized protein</fullName>
    </submittedName>
</protein>
<accession>A0AAV9WS26</accession>
<sequence length="210" mass="21465">MTKKSSQNPPDLQDTLFAFFDTPAQGQSPSNSHQTPDIFFLQPPKPRLPRPNSIRMAILGRLIKRLKRQVSESAERDRENAHRPPNDNIAPLIIVDPPKKATTTNRAKASGSGSGSGGGSVGSSPYNSFAVNSLLTTSLNPDTSYSSGYHDISRNRGSGSRSHTYSGGGSGGYSSHSSGGDGGSSWYSSGGDGGGSSSCGGGGGGGGGGC</sequence>
<evidence type="ECO:0000313" key="2">
    <source>
        <dbReference type="EMBL" id="KAK6512352.1"/>
    </source>
</evidence>
<evidence type="ECO:0000256" key="1">
    <source>
        <dbReference type="SAM" id="MobiDB-lite"/>
    </source>
</evidence>
<organism evidence="2 3">
    <name type="scientific">Arthrobotrys musiformis</name>
    <dbReference type="NCBI Taxonomy" id="47236"/>
    <lineage>
        <taxon>Eukaryota</taxon>
        <taxon>Fungi</taxon>
        <taxon>Dikarya</taxon>
        <taxon>Ascomycota</taxon>
        <taxon>Pezizomycotina</taxon>
        <taxon>Orbiliomycetes</taxon>
        <taxon>Orbiliales</taxon>
        <taxon>Orbiliaceae</taxon>
        <taxon>Arthrobotrys</taxon>
    </lineage>
</organism>
<feature type="compositionally biased region" description="Low complexity" evidence="1">
    <location>
        <begin position="173"/>
        <end position="189"/>
    </location>
</feature>
<comment type="caution">
    <text evidence="2">The sequence shown here is derived from an EMBL/GenBank/DDBJ whole genome shotgun (WGS) entry which is preliminary data.</text>
</comment>
<feature type="compositionally biased region" description="Gly residues" evidence="1">
    <location>
        <begin position="190"/>
        <end position="210"/>
    </location>
</feature>
<feature type="region of interest" description="Disordered" evidence="1">
    <location>
        <begin position="69"/>
        <end position="121"/>
    </location>
</feature>
<dbReference type="Proteomes" id="UP001370758">
    <property type="component" value="Unassembled WGS sequence"/>
</dbReference>
<feature type="compositionally biased region" description="Basic and acidic residues" evidence="1">
    <location>
        <begin position="69"/>
        <end position="85"/>
    </location>
</feature>
<keyword evidence="3" id="KW-1185">Reference proteome</keyword>
<feature type="compositionally biased region" description="Polar residues" evidence="1">
    <location>
        <begin position="1"/>
        <end position="10"/>
    </location>
</feature>
<dbReference type="EMBL" id="JAVHJL010000001">
    <property type="protein sequence ID" value="KAK6512352.1"/>
    <property type="molecule type" value="Genomic_DNA"/>
</dbReference>
<feature type="region of interest" description="Disordered" evidence="1">
    <location>
        <begin position="147"/>
        <end position="210"/>
    </location>
</feature>